<sequence>MATFGIFFEIKLPLPSGYLIYTTNLVVSNYTDTTIFGSIGTMRKHVQNTQFEIRVLSAKRYLKNLNPMSNLFSLVSRKTNQGEQVKTLTSETASAGTSYPLAGTKPEDDSLNTGPVVLCAFGVARKHQTMTKYSNYSPIKSWPDTWTTPKGLP</sequence>
<protein>
    <submittedName>
        <fullName evidence="1">Uncharacterized protein</fullName>
    </submittedName>
</protein>
<keyword evidence="2" id="KW-1185">Reference proteome</keyword>
<comment type="caution">
    <text evidence="1">The sequence shown here is derived from an EMBL/GenBank/DDBJ whole genome shotgun (WGS) entry which is preliminary data.</text>
</comment>
<reference evidence="1 2" key="1">
    <citation type="journal article" date="2019" name="Sci. Rep.">
        <title>Orb-weaving spider Araneus ventricosus genome elucidates the spidroin gene catalogue.</title>
        <authorList>
            <person name="Kono N."/>
            <person name="Nakamura H."/>
            <person name="Ohtoshi R."/>
            <person name="Moran D.A.P."/>
            <person name="Shinohara A."/>
            <person name="Yoshida Y."/>
            <person name="Fujiwara M."/>
            <person name="Mori M."/>
            <person name="Tomita M."/>
            <person name="Arakawa K."/>
        </authorList>
    </citation>
    <scope>NUCLEOTIDE SEQUENCE [LARGE SCALE GENOMIC DNA]</scope>
</reference>
<accession>A0A4Y2HVW7</accession>
<dbReference type="AlphaFoldDB" id="A0A4Y2HVW7"/>
<evidence type="ECO:0000313" key="1">
    <source>
        <dbReference type="EMBL" id="GBM69106.1"/>
    </source>
</evidence>
<dbReference type="Proteomes" id="UP000499080">
    <property type="component" value="Unassembled WGS sequence"/>
</dbReference>
<organism evidence="1 2">
    <name type="scientific">Araneus ventricosus</name>
    <name type="common">Orbweaver spider</name>
    <name type="synonym">Epeira ventricosa</name>
    <dbReference type="NCBI Taxonomy" id="182803"/>
    <lineage>
        <taxon>Eukaryota</taxon>
        <taxon>Metazoa</taxon>
        <taxon>Ecdysozoa</taxon>
        <taxon>Arthropoda</taxon>
        <taxon>Chelicerata</taxon>
        <taxon>Arachnida</taxon>
        <taxon>Araneae</taxon>
        <taxon>Araneomorphae</taxon>
        <taxon>Entelegynae</taxon>
        <taxon>Araneoidea</taxon>
        <taxon>Araneidae</taxon>
        <taxon>Araneus</taxon>
    </lineage>
</organism>
<proteinExistence type="predicted"/>
<evidence type="ECO:0000313" key="2">
    <source>
        <dbReference type="Proteomes" id="UP000499080"/>
    </source>
</evidence>
<dbReference type="EMBL" id="BGPR01002179">
    <property type="protein sequence ID" value="GBM69106.1"/>
    <property type="molecule type" value="Genomic_DNA"/>
</dbReference>
<gene>
    <name evidence="1" type="ORF">AVEN_274249_1</name>
</gene>
<name>A0A4Y2HVW7_ARAVE</name>